<protein>
    <submittedName>
        <fullName evidence="1">Uncharacterized protein</fullName>
    </submittedName>
</protein>
<dbReference type="AlphaFoldDB" id="A0A9K3MX39"/>
<sequence>MKMNMKWVLCIWWIYFRKRDHRDSSETETPILHLHLLASNTLTQRIHIPAHVYKHPATILLELRTSI</sequence>
<reference evidence="1" key="1">
    <citation type="journal article" date="2017" name="Nature">
        <title>The sunflower genome provides insights into oil metabolism, flowering and Asterid evolution.</title>
        <authorList>
            <person name="Badouin H."/>
            <person name="Gouzy J."/>
            <person name="Grassa C.J."/>
            <person name="Murat F."/>
            <person name="Staton S.E."/>
            <person name="Cottret L."/>
            <person name="Lelandais-Briere C."/>
            <person name="Owens G.L."/>
            <person name="Carrere S."/>
            <person name="Mayjonade B."/>
            <person name="Legrand L."/>
            <person name="Gill N."/>
            <person name="Kane N.C."/>
            <person name="Bowers J.E."/>
            <person name="Hubner S."/>
            <person name="Bellec A."/>
            <person name="Berard A."/>
            <person name="Berges H."/>
            <person name="Blanchet N."/>
            <person name="Boniface M.C."/>
            <person name="Brunel D."/>
            <person name="Catrice O."/>
            <person name="Chaidir N."/>
            <person name="Claudel C."/>
            <person name="Donnadieu C."/>
            <person name="Faraut T."/>
            <person name="Fievet G."/>
            <person name="Helmstetter N."/>
            <person name="King M."/>
            <person name="Knapp S.J."/>
            <person name="Lai Z."/>
            <person name="Le Paslier M.C."/>
            <person name="Lippi Y."/>
            <person name="Lorenzon L."/>
            <person name="Mandel J.R."/>
            <person name="Marage G."/>
            <person name="Marchand G."/>
            <person name="Marquand E."/>
            <person name="Bret-Mestries E."/>
            <person name="Morien E."/>
            <person name="Nambeesan S."/>
            <person name="Nguyen T."/>
            <person name="Pegot-Espagnet P."/>
            <person name="Pouilly N."/>
            <person name="Raftis F."/>
            <person name="Sallet E."/>
            <person name="Schiex T."/>
            <person name="Thomas J."/>
            <person name="Vandecasteele C."/>
            <person name="Vares D."/>
            <person name="Vear F."/>
            <person name="Vautrin S."/>
            <person name="Crespi M."/>
            <person name="Mangin B."/>
            <person name="Burke J.M."/>
            <person name="Salse J."/>
            <person name="Munos S."/>
            <person name="Vincourt P."/>
            <person name="Rieseberg L.H."/>
            <person name="Langlade N.B."/>
        </authorList>
    </citation>
    <scope>NUCLEOTIDE SEQUENCE</scope>
    <source>
        <tissue evidence="1">Leaves</tissue>
    </source>
</reference>
<comment type="caution">
    <text evidence="1">The sequence shown here is derived from an EMBL/GenBank/DDBJ whole genome shotgun (WGS) entry which is preliminary data.</text>
</comment>
<name>A0A9K3MX39_HELAN</name>
<dbReference type="EMBL" id="MNCJ02000327">
    <property type="protein sequence ID" value="KAF5778881.1"/>
    <property type="molecule type" value="Genomic_DNA"/>
</dbReference>
<evidence type="ECO:0000313" key="1">
    <source>
        <dbReference type="EMBL" id="KAF5778881.1"/>
    </source>
</evidence>
<dbReference type="Gramene" id="mRNA:HanXRQr2_Chr12g0552791">
    <property type="protein sequence ID" value="mRNA:HanXRQr2_Chr12g0552791"/>
    <property type="gene ID" value="HanXRQr2_Chr12g0552791"/>
</dbReference>
<keyword evidence="2" id="KW-1185">Reference proteome</keyword>
<dbReference type="Proteomes" id="UP000215914">
    <property type="component" value="Unassembled WGS sequence"/>
</dbReference>
<organism evidence="1 2">
    <name type="scientific">Helianthus annuus</name>
    <name type="common">Common sunflower</name>
    <dbReference type="NCBI Taxonomy" id="4232"/>
    <lineage>
        <taxon>Eukaryota</taxon>
        <taxon>Viridiplantae</taxon>
        <taxon>Streptophyta</taxon>
        <taxon>Embryophyta</taxon>
        <taxon>Tracheophyta</taxon>
        <taxon>Spermatophyta</taxon>
        <taxon>Magnoliopsida</taxon>
        <taxon>eudicotyledons</taxon>
        <taxon>Gunneridae</taxon>
        <taxon>Pentapetalae</taxon>
        <taxon>asterids</taxon>
        <taxon>campanulids</taxon>
        <taxon>Asterales</taxon>
        <taxon>Asteraceae</taxon>
        <taxon>Asteroideae</taxon>
        <taxon>Heliantheae alliance</taxon>
        <taxon>Heliantheae</taxon>
        <taxon>Helianthus</taxon>
    </lineage>
</organism>
<evidence type="ECO:0000313" key="2">
    <source>
        <dbReference type="Proteomes" id="UP000215914"/>
    </source>
</evidence>
<accession>A0A9K3MX39</accession>
<proteinExistence type="predicted"/>
<gene>
    <name evidence="1" type="ORF">HanXRQr2_Chr12g0552791</name>
</gene>
<reference evidence="1" key="2">
    <citation type="submission" date="2020-06" db="EMBL/GenBank/DDBJ databases">
        <title>Helianthus annuus Genome sequencing and assembly Release 2.</title>
        <authorList>
            <person name="Gouzy J."/>
            <person name="Langlade N."/>
            <person name="Munos S."/>
        </authorList>
    </citation>
    <scope>NUCLEOTIDE SEQUENCE</scope>
    <source>
        <tissue evidence="1">Leaves</tissue>
    </source>
</reference>